<evidence type="ECO:0000256" key="1">
    <source>
        <dbReference type="SAM" id="MobiDB-lite"/>
    </source>
</evidence>
<organism evidence="2 3">
    <name type="scientific">Streptomyces nymphaeiformis</name>
    <dbReference type="NCBI Taxonomy" id="2663842"/>
    <lineage>
        <taxon>Bacteria</taxon>
        <taxon>Bacillati</taxon>
        <taxon>Actinomycetota</taxon>
        <taxon>Actinomycetes</taxon>
        <taxon>Kitasatosporales</taxon>
        <taxon>Streptomycetaceae</taxon>
        <taxon>Streptomyces</taxon>
    </lineage>
</organism>
<feature type="region of interest" description="Disordered" evidence="1">
    <location>
        <begin position="140"/>
        <end position="164"/>
    </location>
</feature>
<proteinExistence type="predicted"/>
<dbReference type="EMBL" id="JACHJY010000007">
    <property type="protein sequence ID" value="MBB4983856.1"/>
    <property type="molecule type" value="Genomic_DNA"/>
</dbReference>
<evidence type="ECO:0000313" key="2">
    <source>
        <dbReference type="EMBL" id="MBB4983856.1"/>
    </source>
</evidence>
<protein>
    <submittedName>
        <fullName evidence="2">Uncharacterized protein</fullName>
    </submittedName>
</protein>
<dbReference type="Proteomes" id="UP000582643">
    <property type="component" value="Unassembled WGS sequence"/>
</dbReference>
<name>A0A7W7U2L1_9ACTN</name>
<comment type="caution">
    <text evidence="2">The sequence shown here is derived from an EMBL/GenBank/DDBJ whole genome shotgun (WGS) entry which is preliminary data.</text>
</comment>
<reference evidence="2 3" key="1">
    <citation type="submission" date="2020-08" db="EMBL/GenBank/DDBJ databases">
        <title>Genomic Encyclopedia of Type Strains, Phase III (KMG-III): the genomes of soil and plant-associated and newly described type strains.</title>
        <authorList>
            <person name="Whitman W."/>
        </authorList>
    </citation>
    <scope>NUCLEOTIDE SEQUENCE [LARGE SCALE GENOMIC DNA]</scope>
    <source>
        <strain evidence="2 3">SFB5A</strain>
    </source>
</reference>
<sequence length="164" mass="17181">MERELRARMERLGDPAPGLVRAGSGLSAAFGRAVRASGRPLVVLLPAQGAVPAPMPPNDLGPAREVTVLAEEVRLLAYDPNDRDACVRADEALVAQCGRLLAVWDGSPTDGRDATAHMVAFARARGVAVEVVWPVGAARRSVRASASSPVPPSARGSRDDQRSA</sequence>
<gene>
    <name evidence="2" type="ORF">GGE06_004802</name>
</gene>
<keyword evidence="3" id="KW-1185">Reference proteome</keyword>
<accession>A0A7W7U2L1</accession>
<evidence type="ECO:0000313" key="3">
    <source>
        <dbReference type="Proteomes" id="UP000582643"/>
    </source>
</evidence>
<dbReference type="AlphaFoldDB" id="A0A7W7U2L1"/>